<evidence type="ECO:0000313" key="1">
    <source>
        <dbReference type="EMBL" id="OJX59305.1"/>
    </source>
</evidence>
<reference evidence="1 2" key="1">
    <citation type="submission" date="2016-09" db="EMBL/GenBank/DDBJ databases">
        <title>Genome-resolved meta-omics ties microbial dynamics to process performance in biotechnology for thiocyanate degradation.</title>
        <authorList>
            <person name="Kantor R.S."/>
            <person name="Huddy R.J."/>
            <person name="Iyer R."/>
            <person name="Thomas B.C."/>
            <person name="Brown C.T."/>
            <person name="Anantharaman K."/>
            <person name="Tringe S."/>
            <person name="Hettich R.L."/>
            <person name="Harrison S.T."/>
            <person name="Banfield J.F."/>
        </authorList>
    </citation>
    <scope>NUCLEOTIDE SEQUENCE [LARGE SCALE GENOMIC DNA]</scope>
    <source>
        <strain evidence="1">59-99</strain>
    </source>
</reference>
<proteinExistence type="predicted"/>
<name>A0A1M3L265_9BACT</name>
<gene>
    <name evidence="1" type="ORF">BGO89_02490</name>
</gene>
<dbReference type="Proteomes" id="UP000184233">
    <property type="component" value="Unassembled WGS sequence"/>
</dbReference>
<dbReference type="STRING" id="1895771.BGO89_02490"/>
<protein>
    <submittedName>
        <fullName evidence="1">Uncharacterized protein</fullName>
    </submittedName>
</protein>
<organism evidence="1 2">
    <name type="scientific">Candidatus Kapaibacterium thiocyanatum</name>
    <dbReference type="NCBI Taxonomy" id="1895771"/>
    <lineage>
        <taxon>Bacteria</taxon>
        <taxon>Pseudomonadati</taxon>
        <taxon>Candidatus Kapaibacteriota</taxon>
        <taxon>Candidatus Kapaibacteriia</taxon>
        <taxon>Candidatus Kapaibacteriales</taxon>
        <taxon>Candidatus Kapaibacteriaceae</taxon>
        <taxon>Candidatus Kapaibacterium</taxon>
    </lineage>
</organism>
<evidence type="ECO:0000313" key="2">
    <source>
        <dbReference type="Proteomes" id="UP000184233"/>
    </source>
</evidence>
<accession>A0A1M3L265</accession>
<sequence length="186" mass="20889">MNSVLATMTMVLIVAIFLTGCLTVEKKSYKITMTGEQSGKCTITYYNIVSTKDDGKDISFKDYAELVTDYLEGTKLEDELVGCRNVTKRLYTQGDKLCGEISFDFDSLSTVRMYRYNAAAPLMMYVSGLSNETYATSNGTWGGERMPVVFWAANAKELTLQNTVTEIDTGHVGLAPQYEQWKHMKR</sequence>
<dbReference type="EMBL" id="MKVH01000013">
    <property type="protein sequence ID" value="OJX59305.1"/>
    <property type="molecule type" value="Genomic_DNA"/>
</dbReference>
<dbReference type="AlphaFoldDB" id="A0A1M3L265"/>
<comment type="caution">
    <text evidence="1">The sequence shown here is derived from an EMBL/GenBank/DDBJ whole genome shotgun (WGS) entry which is preliminary data.</text>
</comment>